<dbReference type="AlphaFoldDB" id="A0A4R4P1F5"/>
<evidence type="ECO:0000313" key="1">
    <source>
        <dbReference type="EMBL" id="TDC16081.1"/>
    </source>
</evidence>
<comment type="caution">
    <text evidence="1">The sequence shown here is derived from an EMBL/GenBank/DDBJ whole genome shotgun (WGS) entry which is preliminary data.</text>
</comment>
<proteinExistence type="predicted"/>
<dbReference type="Proteomes" id="UP000295075">
    <property type="component" value="Unassembled WGS sequence"/>
</dbReference>
<dbReference type="RefSeq" id="WP_132414898.1">
    <property type="nucleotide sequence ID" value="NZ_SMKA01000322.1"/>
</dbReference>
<keyword evidence="2" id="KW-1185">Reference proteome</keyword>
<name>A0A4R4P1F5_9ACTN</name>
<dbReference type="InterPro" id="IPR045592">
    <property type="entry name" value="DUF6461"/>
</dbReference>
<dbReference type="OrthoDB" id="4460129at2"/>
<evidence type="ECO:0000313" key="2">
    <source>
        <dbReference type="Proteomes" id="UP000295075"/>
    </source>
</evidence>
<accession>A0A4R4P1F5</accession>
<gene>
    <name evidence="1" type="ORF">E1261_39600</name>
</gene>
<organism evidence="1 2">
    <name type="scientific">Kribbella albertanoniae</name>
    <dbReference type="NCBI Taxonomy" id="1266829"/>
    <lineage>
        <taxon>Bacteria</taxon>
        <taxon>Bacillati</taxon>
        <taxon>Actinomycetota</taxon>
        <taxon>Actinomycetes</taxon>
        <taxon>Propionibacteriales</taxon>
        <taxon>Kribbellaceae</taxon>
        <taxon>Kribbella</taxon>
    </lineage>
</organism>
<reference evidence="1 2" key="1">
    <citation type="submission" date="2019-03" db="EMBL/GenBank/DDBJ databases">
        <title>Draft genome sequences of novel Actinobacteria.</title>
        <authorList>
            <person name="Sahin N."/>
            <person name="Ay H."/>
            <person name="Saygin H."/>
        </authorList>
    </citation>
    <scope>NUCLEOTIDE SEQUENCE [LARGE SCALE GENOMIC DNA]</scope>
    <source>
        <strain evidence="1 2">JCM 30547</strain>
    </source>
</reference>
<sequence length="200" mass="22693">MNAQDYLWFKDTQLSYAYCLTMVEGIDPTEALRRIDARPTEHVSGLSAFITFAEKSFPRRYPDGDGRYGIGATQLDGWTLLLEWIGILGISMPVLLPLSEGTRVLSHYSNVDAEDWFYWLEDGNLRLRFEPFVADRREGSDPDGLVDIMEQVGFDLRPLNERDPSLRTPAAFALAEHLTGIRITQDLLDTSTYLCGRAPR</sequence>
<dbReference type="EMBL" id="SMKA01000322">
    <property type="protein sequence ID" value="TDC16081.1"/>
    <property type="molecule type" value="Genomic_DNA"/>
</dbReference>
<dbReference type="Pfam" id="PF20062">
    <property type="entry name" value="DUF6461"/>
    <property type="match status" value="1"/>
</dbReference>
<protein>
    <submittedName>
        <fullName evidence="1">Uncharacterized protein</fullName>
    </submittedName>
</protein>